<comment type="caution">
    <text evidence="2">The sequence shown here is derived from an EMBL/GenBank/DDBJ whole genome shotgun (WGS) entry which is preliminary data.</text>
</comment>
<feature type="compositionally biased region" description="Pro residues" evidence="1">
    <location>
        <begin position="145"/>
        <end position="169"/>
    </location>
</feature>
<accession>A0A6L2NSY9</accession>
<name>A0A6L2NSY9_TANCI</name>
<gene>
    <name evidence="2" type="ORF">Tci_060447</name>
</gene>
<protein>
    <submittedName>
        <fullName evidence="2">Uncharacterized protein</fullName>
    </submittedName>
</protein>
<reference evidence="2" key="1">
    <citation type="journal article" date="2019" name="Sci. Rep.">
        <title>Draft genome of Tanacetum cinerariifolium, the natural source of mosquito coil.</title>
        <authorList>
            <person name="Yamashiro T."/>
            <person name="Shiraishi A."/>
            <person name="Satake H."/>
            <person name="Nakayama K."/>
        </authorList>
    </citation>
    <scope>NUCLEOTIDE SEQUENCE</scope>
</reference>
<evidence type="ECO:0000313" key="2">
    <source>
        <dbReference type="EMBL" id="GEU88469.1"/>
    </source>
</evidence>
<organism evidence="2">
    <name type="scientific">Tanacetum cinerariifolium</name>
    <name type="common">Dalmatian daisy</name>
    <name type="synonym">Chrysanthemum cinerariifolium</name>
    <dbReference type="NCBI Taxonomy" id="118510"/>
    <lineage>
        <taxon>Eukaryota</taxon>
        <taxon>Viridiplantae</taxon>
        <taxon>Streptophyta</taxon>
        <taxon>Embryophyta</taxon>
        <taxon>Tracheophyta</taxon>
        <taxon>Spermatophyta</taxon>
        <taxon>Magnoliopsida</taxon>
        <taxon>eudicotyledons</taxon>
        <taxon>Gunneridae</taxon>
        <taxon>Pentapetalae</taxon>
        <taxon>asterids</taxon>
        <taxon>campanulids</taxon>
        <taxon>Asterales</taxon>
        <taxon>Asteraceae</taxon>
        <taxon>Asteroideae</taxon>
        <taxon>Anthemideae</taxon>
        <taxon>Anthemidinae</taxon>
        <taxon>Tanacetum</taxon>
    </lineage>
</organism>
<feature type="region of interest" description="Disordered" evidence="1">
    <location>
        <begin position="142"/>
        <end position="171"/>
    </location>
</feature>
<dbReference type="AlphaFoldDB" id="A0A6L2NSY9"/>
<evidence type="ECO:0000256" key="1">
    <source>
        <dbReference type="SAM" id="MobiDB-lite"/>
    </source>
</evidence>
<proteinExistence type="predicted"/>
<sequence>MHALVEWKLYDSCGVHHVTSKDKVIFMLVEKDYPLRKGLALVMISYKLQVENYSQMVNDLILKIYNIANSLRQQVIEFPLAEELPTTSEESCHCQKKSKATAVKIALLSKVKKKLWFLGCDTGLDSSRGWKTIEQCEPVALPSPDYVPGPEHPPSPDYVPGPEHPPSPVEIPYVSEPEYPEYLVPSDAEAPLVRANSPKPKLRHIYAASSLMDTAYWFSEQMELYIMNRQHGRMILEFDENGPHIWSIIDENGVTRPRKYSELTPAEAIQADCDVKATHIILKGLPPEVYALSQQYPTNQSSTPLLITYTFNDYQSSFHHNVYSLPQSIPQLKYPSTVNLQPQQAEFPQLDSVLTVSVFKQGDDSIDAINHMMSFLSVVITSRYPTTNN</sequence>
<dbReference type="EMBL" id="BKCJ010009758">
    <property type="protein sequence ID" value="GEU88469.1"/>
    <property type="molecule type" value="Genomic_DNA"/>
</dbReference>